<keyword evidence="4" id="KW-0547">Nucleotide-binding</keyword>
<evidence type="ECO:0000256" key="1">
    <source>
        <dbReference type="ARBA" id="ARBA00009719"/>
    </source>
</evidence>
<dbReference type="GO" id="GO:0005524">
    <property type="term" value="F:ATP binding"/>
    <property type="evidence" value="ECO:0007669"/>
    <property type="project" value="UniProtKB-KW"/>
</dbReference>
<dbReference type="EC" id="2.7.1.19" evidence="2 8"/>
<reference evidence="11" key="1">
    <citation type="submission" date="2016-02" db="EMBL/GenBank/DDBJ databases">
        <authorList>
            <person name="Rodrigo-Torres Lidia"/>
            <person name="Arahal R.David."/>
        </authorList>
    </citation>
    <scope>NUCLEOTIDE SEQUENCE [LARGE SCALE GENOMIC DNA]</scope>
    <source>
        <strain evidence="11">CECT 9029</strain>
    </source>
</reference>
<keyword evidence="6" id="KW-0067">ATP-binding</keyword>
<dbReference type="Pfam" id="PF00485">
    <property type="entry name" value="PRK"/>
    <property type="match status" value="1"/>
</dbReference>
<organism evidence="10 11">
    <name type="scientific">Grimontia celer</name>
    <dbReference type="NCBI Taxonomy" id="1796497"/>
    <lineage>
        <taxon>Bacteria</taxon>
        <taxon>Pseudomonadati</taxon>
        <taxon>Pseudomonadota</taxon>
        <taxon>Gammaproteobacteria</taxon>
        <taxon>Vibrionales</taxon>
        <taxon>Vibrionaceae</taxon>
        <taxon>Grimontia</taxon>
    </lineage>
</organism>
<evidence type="ECO:0000256" key="6">
    <source>
        <dbReference type="ARBA" id="ARBA00022840"/>
    </source>
</evidence>
<dbReference type="GO" id="GO:0008974">
    <property type="term" value="F:phosphoribulokinase activity"/>
    <property type="evidence" value="ECO:0007669"/>
    <property type="project" value="UniProtKB-EC"/>
</dbReference>
<evidence type="ECO:0000313" key="10">
    <source>
        <dbReference type="EMBL" id="CZF78868.1"/>
    </source>
</evidence>
<gene>
    <name evidence="10" type="primary">cfxP_1</name>
    <name evidence="10" type="ORF">GCE9029_01103</name>
</gene>
<evidence type="ECO:0000256" key="2">
    <source>
        <dbReference type="ARBA" id="ARBA00012042"/>
    </source>
</evidence>
<dbReference type="PROSITE" id="PS00567">
    <property type="entry name" value="PHOSPHORIBULOKINASE"/>
    <property type="match status" value="1"/>
</dbReference>
<protein>
    <recommendedName>
        <fullName evidence="2 8">Phosphoribulokinase</fullName>
        <ecNumber evidence="2 8">2.7.1.19</ecNumber>
    </recommendedName>
</protein>
<evidence type="ECO:0000256" key="3">
    <source>
        <dbReference type="ARBA" id="ARBA00022679"/>
    </source>
</evidence>
<dbReference type="InterPro" id="IPR027417">
    <property type="entry name" value="P-loop_NTPase"/>
</dbReference>
<evidence type="ECO:0000256" key="8">
    <source>
        <dbReference type="RuleBase" id="RU004082"/>
    </source>
</evidence>
<dbReference type="OrthoDB" id="9773443at2"/>
<dbReference type="GO" id="GO:0005975">
    <property type="term" value="P:carbohydrate metabolic process"/>
    <property type="evidence" value="ECO:0007669"/>
    <property type="project" value="InterPro"/>
</dbReference>
<evidence type="ECO:0000256" key="7">
    <source>
        <dbReference type="ARBA" id="ARBA00047663"/>
    </source>
</evidence>
<feature type="domain" description="Phosphoribulokinase/uridine kinase" evidence="9">
    <location>
        <begin position="7"/>
        <end position="214"/>
    </location>
</feature>
<evidence type="ECO:0000313" key="11">
    <source>
        <dbReference type="Proteomes" id="UP000071641"/>
    </source>
</evidence>
<keyword evidence="5 10" id="KW-0418">Kinase</keyword>
<dbReference type="AlphaFoldDB" id="A0A128EWB7"/>
<dbReference type="SUPFAM" id="SSF52540">
    <property type="entry name" value="P-loop containing nucleoside triphosphate hydrolases"/>
    <property type="match status" value="1"/>
</dbReference>
<comment type="catalytic activity">
    <reaction evidence="7 8">
        <text>D-ribulose 5-phosphate + ATP = D-ribulose 1,5-bisphosphate + ADP + H(+)</text>
        <dbReference type="Rhea" id="RHEA:19365"/>
        <dbReference type="ChEBI" id="CHEBI:15378"/>
        <dbReference type="ChEBI" id="CHEBI:30616"/>
        <dbReference type="ChEBI" id="CHEBI:57870"/>
        <dbReference type="ChEBI" id="CHEBI:58121"/>
        <dbReference type="ChEBI" id="CHEBI:456216"/>
        <dbReference type="EC" id="2.7.1.19"/>
    </reaction>
</comment>
<dbReference type="InterPro" id="IPR006083">
    <property type="entry name" value="PRK/URK"/>
</dbReference>
<keyword evidence="3 10" id="KW-0808">Transferase</keyword>
<dbReference type="NCBIfam" id="NF011997">
    <property type="entry name" value="PRK15453.1"/>
    <property type="match status" value="1"/>
</dbReference>
<dbReference type="EMBL" id="FIZX01000001">
    <property type="protein sequence ID" value="CZF78868.1"/>
    <property type="molecule type" value="Genomic_DNA"/>
</dbReference>
<comment type="similarity">
    <text evidence="1 8">Belongs to the phosphoribulokinase family.</text>
</comment>
<dbReference type="InterPro" id="IPR006082">
    <property type="entry name" value="PRK"/>
</dbReference>
<dbReference type="STRING" id="1796497.GCE9029_01103"/>
<keyword evidence="11" id="KW-1185">Reference proteome</keyword>
<dbReference type="PRINTS" id="PR00478">
    <property type="entry name" value="PHRIBLKINASE"/>
</dbReference>
<dbReference type="Proteomes" id="UP000071641">
    <property type="component" value="Unassembled WGS sequence"/>
</dbReference>
<evidence type="ECO:0000256" key="5">
    <source>
        <dbReference type="ARBA" id="ARBA00022777"/>
    </source>
</evidence>
<sequence>MSVKHPIVAVTGSSGAGTSTVKNAMEQIFRRNQFQAAVIEGDSYHKYDRVDMRERLKRAQEKGKNLSHFGPEGNDFSELEKTFRAYAETGSGLRRYYIHNEEEAMLHNSKPGTFTQWSSIPEGSDLLFYEGLHGGVVTSNNNVAQYVDLLIGVVPIVNLEWIQKIHRDTNVRGYSREAVTDTILRRMHDYVHYITPQFSLTDINFQRVPMVDTSNPFISRDIPTLDESMVVIRFRDPKKTGVDFQYLLNMIDGSFMSRRNNIVVPGGKMGFAMELIMQPLIEELVLHGSNRVSVETTHDRFSKRVPAL</sequence>
<evidence type="ECO:0000256" key="4">
    <source>
        <dbReference type="ARBA" id="ARBA00022741"/>
    </source>
</evidence>
<accession>A0A128EWB7</accession>
<dbReference type="Gene3D" id="3.40.50.300">
    <property type="entry name" value="P-loop containing nucleotide triphosphate hydrolases"/>
    <property type="match status" value="1"/>
</dbReference>
<name>A0A128EWB7_9GAMM</name>
<proteinExistence type="inferred from homology"/>
<dbReference type="RefSeq" id="WP_062661518.1">
    <property type="nucleotide sequence ID" value="NZ_FIZX01000001.1"/>
</dbReference>
<evidence type="ECO:0000259" key="9">
    <source>
        <dbReference type="Pfam" id="PF00485"/>
    </source>
</evidence>